<dbReference type="GO" id="GO:0008965">
    <property type="term" value="F:phosphoenolpyruvate-protein phosphotransferase activity"/>
    <property type="evidence" value="ECO:0007669"/>
    <property type="project" value="UniProtKB-EC"/>
</dbReference>
<reference evidence="25" key="1">
    <citation type="submission" date="2012-01" db="EMBL/GenBank/DDBJ databases">
        <title>The Genome Sequence of Treponema denticola H-22.</title>
        <authorList>
            <consortium name="The Broad Institute Genome Sequencing Platform"/>
            <person name="Earl A."/>
            <person name="Ward D."/>
            <person name="Feldgarden M."/>
            <person name="Gevers D."/>
            <person name="Blanton J.M."/>
            <person name="Fenno C.J."/>
            <person name="Baranova O.V."/>
            <person name="Mathney J."/>
            <person name="Dewhirst F.E."/>
            <person name="Izard J."/>
            <person name="Young S.K."/>
            <person name="Zeng Q."/>
            <person name="Gargeya S."/>
            <person name="Fitzgerald M."/>
            <person name="Haas B."/>
            <person name="Abouelleil A."/>
            <person name="Alvarado L."/>
            <person name="Arachchi H.M."/>
            <person name="Berlin A."/>
            <person name="Chapman S.B."/>
            <person name="Gearin G."/>
            <person name="Goldberg J."/>
            <person name="Griggs A."/>
            <person name="Gujja S."/>
            <person name="Hansen M."/>
            <person name="Heiman D."/>
            <person name="Howarth C."/>
            <person name="Larimer J."/>
            <person name="Lui A."/>
            <person name="MacDonald P.J.P."/>
            <person name="McCowen C."/>
            <person name="Montmayeur A."/>
            <person name="Murphy C."/>
            <person name="Neiman D."/>
            <person name="Pearson M."/>
            <person name="Priest M."/>
            <person name="Roberts A."/>
            <person name="Saif S."/>
            <person name="Shea T."/>
            <person name="Sisk P."/>
            <person name="Stolte C."/>
            <person name="Sykes S."/>
            <person name="Wortman J."/>
            <person name="Nusbaum C."/>
            <person name="Birren B."/>
        </authorList>
    </citation>
    <scope>NUCLEOTIDE SEQUENCE [LARGE SCALE GENOMIC DNA]</scope>
    <source>
        <strain evidence="25">H-22</strain>
    </source>
</reference>
<evidence type="ECO:0000256" key="9">
    <source>
        <dbReference type="ARBA" id="ARBA00022490"/>
    </source>
</evidence>
<sequence>MKKLNGLIASDGLAAGPLYCIMEQPETVIPSYSISENEIDLQKSRLAGAVEKAKNELSELISSSSDVEKNENDKTGEDIISTHILMLSDTAFLDSVFAAIEKTRMNAEFVLKRKLDETIAMLQTAGDKYLSARAVDIQDAFESVFVHLLKQGAKDSRFTKVPKGSIIAAKLIKPSEALLVKNAGVNGIIMEEGGVTSHISIMARAWDIPMLVGVKNCMDFARTNMPAALDADGGFVLFNPSKILIKEYEERIEKRNAEIKKLLEAQKNYTERLSITTKDGVKVSVNANIAFPEEIENKFVTISNGIGLFRSEFLFLEDGKIPDEDTQFEAYKKVVEAMGKKPVIIRTFDVGADKMIDEQENLREKNPLLGWRAVRYCIERKEVFKTQIKAILRAGVFGNVFLLIPMISNIEEIIEVKKIIEECKLECNAAGKKIIEKVNVGIMVEVPSTAVAADLYAPYLDFFSIGTNDLIQYTMAADRENTKVAYLANYFEPAVLRLIKNVIDAQRFIKEQVGHLVSMCGEMASHEDAAFLLLGMGLRHFSMPAGKILKMQKFMQSVNVKDAEVLYEKIKKLNSASQIKTEVQKALEIYYAEN</sequence>
<dbReference type="Gene3D" id="3.50.30.10">
    <property type="entry name" value="Phosphohistidine domain"/>
    <property type="match status" value="1"/>
</dbReference>
<dbReference type="AlphaFoldDB" id="A0A0E2E5L6"/>
<evidence type="ECO:0000256" key="21">
    <source>
        <dbReference type="SAM" id="Coils"/>
    </source>
</evidence>
<keyword evidence="10 17" id="KW-0762">Sugar transport</keyword>
<evidence type="ECO:0000256" key="18">
    <source>
        <dbReference type="PIRSR" id="PIRSR000732-1"/>
    </source>
</evidence>
<evidence type="ECO:0000256" key="4">
    <source>
        <dbReference type="ARBA" id="ARBA00004496"/>
    </source>
</evidence>
<evidence type="ECO:0000256" key="19">
    <source>
        <dbReference type="PIRSR" id="PIRSR000732-2"/>
    </source>
</evidence>
<organism evidence="25">
    <name type="scientific">Treponema denticola H-22</name>
    <dbReference type="NCBI Taxonomy" id="999432"/>
    <lineage>
        <taxon>Bacteria</taxon>
        <taxon>Pseudomonadati</taxon>
        <taxon>Spirochaetota</taxon>
        <taxon>Spirochaetia</taxon>
        <taxon>Spirochaetales</taxon>
        <taxon>Treponemataceae</taxon>
        <taxon>Treponema</taxon>
    </lineage>
</organism>
<comment type="caution">
    <text evidence="25">The sequence shown here is derived from an EMBL/GenBank/DDBJ whole genome shotgun (WGS) entry which is preliminary data.</text>
</comment>
<dbReference type="PIRSF" id="PIRSF000732">
    <property type="entry name" value="PTS_enzyme_I"/>
    <property type="match status" value="1"/>
</dbReference>
<dbReference type="Proteomes" id="UP000011705">
    <property type="component" value="Chromosome"/>
</dbReference>
<dbReference type="PRINTS" id="PR01736">
    <property type="entry name" value="PHPHTRNFRASE"/>
</dbReference>
<evidence type="ECO:0000259" key="22">
    <source>
        <dbReference type="Pfam" id="PF00391"/>
    </source>
</evidence>
<evidence type="ECO:0000313" key="25">
    <source>
        <dbReference type="EMBL" id="EMB33148.1"/>
    </source>
</evidence>
<protein>
    <recommendedName>
        <fullName evidence="7 17">Phosphoenolpyruvate-protein phosphotransferase</fullName>
        <ecNumber evidence="6 17">2.7.3.9</ecNumber>
    </recommendedName>
    <alternativeName>
        <fullName evidence="16 17">Phosphotransferase system, enzyme I</fullName>
    </alternativeName>
</protein>
<evidence type="ECO:0000259" key="23">
    <source>
        <dbReference type="Pfam" id="PF02896"/>
    </source>
</evidence>
<dbReference type="EMBL" id="AGDV01000012">
    <property type="protein sequence ID" value="EMB33148.1"/>
    <property type="molecule type" value="Genomic_DNA"/>
</dbReference>
<keyword evidence="8 17" id="KW-0813">Transport</keyword>
<dbReference type="Gene3D" id="1.10.274.10">
    <property type="entry name" value="PtsI, HPr-binding domain"/>
    <property type="match status" value="1"/>
</dbReference>
<evidence type="ECO:0000256" key="16">
    <source>
        <dbReference type="ARBA" id="ARBA00033235"/>
    </source>
</evidence>
<feature type="domain" description="Phosphotransferase system enzyme I N-terminal" evidence="24">
    <location>
        <begin position="6"/>
        <end position="133"/>
    </location>
</feature>
<proteinExistence type="inferred from homology"/>
<evidence type="ECO:0000256" key="17">
    <source>
        <dbReference type="PIRNR" id="PIRNR000732"/>
    </source>
</evidence>
<dbReference type="InterPro" id="IPR036618">
    <property type="entry name" value="PtsI_HPr-bd_sf"/>
</dbReference>
<feature type="binding site" evidence="19">
    <location>
        <position position="479"/>
    </location>
    <ligand>
        <name>phosphoenolpyruvate</name>
        <dbReference type="ChEBI" id="CHEBI:58702"/>
    </ligand>
</feature>
<comment type="subcellular location">
    <subcellularLocation>
        <location evidence="4 17">Cytoplasm</location>
    </subcellularLocation>
</comment>
<keyword evidence="14 17" id="KW-0418">Kinase</keyword>
<dbReference type="Pfam" id="PF05524">
    <property type="entry name" value="PEP-utilisers_N"/>
    <property type="match status" value="1"/>
</dbReference>
<evidence type="ECO:0000256" key="12">
    <source>
        <dbReference type="ARBA" id="ARBA00022683"/>
    </source>
</evidence>
<dbReference type="InterPro" id="IPR050499">
    <property type="entry name" value="PEP-utilizing_PTS_enzyme"/>
</dbReference>
<feature type="binding site" evidence="19">
    <location>
        <position position="310"/>
    </location>
    <ligand>
        <name>phosphoenolpyruvate</name>
        <dbReference type="ChEBI" id="CHEBI:58702"/>
    </ligand>
</feature>
<evidence type="ECO:0000256" key="11">
    <source>
        <dbReference type="ARBA" id="ARBA00022679"/>
    </source>
</evidence>
<name>A0A0E2E5L6_TREDN</name>
<dbReference type="InterPro" id="IPR015813">
    <property type="entry name" value="Pyrv/PenolPyrv_kinase-like_dom"/>
</dbReference>
<dbReference type="Pfam" id="PF00391">
    <property type="entry name" value="PEP-utilizers"/>
    <property type="match status" value="1"/>
</dbReference>
<dbReference type="SUPFAM" id="SSF51621">
    <property type="entry name" value="Phosphoenolpyruvate/pyruvate domain"/>
    <property type="match status" value="1"/>
</dbReference>
<dbReference type="InterPro" id="IPR036637">
    <property type="entry name" value="Phosphohistidine_dom_sf"/>
</dbReference>
<dbReference type="PROSITE" id="PS00742">
    <property type="entry name" value="PEP_ENZYMES_2"/>
    <property type="match status" value="1"/>
</dbReference>
<keyword evidence="15 17" id="KW-0460">Magnesium</keyword>
<comment type="similarity">
    <text evidence="5 17">Belongs to the PEP-utilizing enzyme family.</text>
</comment>
<dbReference type="InterPro" id="IPR040442">
    <property type="entry name" value="Pyrv_kinase-like_dom_sf"/>
</dbReference>
<feature type="binding site" evidence="20">
    <location>
        <position position="469"/>
    </location>
    <ligand>
        <name>Mg(2+)</name>
        <dbReference type="ChEBI" id="CHEBI:18420"/>
    </ligand>
</feature>
<keyword evidence="9 17" id="KW-0963">Cytoplasm</keyword>
<evidence type="ECO:0000256" key="3">
    <source>
        <dbReference type="ARBA" id="ARBA00002728"/>
    </source>
</evidence>
<feature type="binding site" evidence="19">
    <location>
        <position position="346"/>
    </location>
    <ligand>
        <name>phosphoenolpyruvate</name>
        <dbReference type="ChEBI" id="CHEBI:58702"/>
    </ligand>
</feature>
<dbReference type="InterPro" id="IPR008731">
    <property type="entry name" value="PTS_EIN"/>
</dbReference>
<keyword evidence="12 17" id="KW-0598">Phosphotransferase system</keyword>
<feature type="active site" description="Proton donor" evidence="18">
    <location>
        <position position="520"/>
    </location>
</feature>
<evidence type="ECO:0000256" key="15">
    <source>
        <dbReference type="ARBA" id="ARBA00022842"/>
    </source>
</evidence>
<keyword evidence="25" id="KW-0670">Pyruvate</keyword>
<dbReference type="PANTHER" id="PTHR46244">
    <property type="entry name" value="PHOSPHOENOLPYRUVATE-PROTEIN PHOSPHOTRANSFERASE"/>
    <property type="match status" value="1"/>
</dbReference>
<feature type="active site" description="Tele-phosphohistidine intermediate" evidence="18">
    <location>
        <position position="198"/>
    </location>
</feature>
<dbReference type="NCBIfam" id="TIGR01417">
    <property type="entry name" value="PTS_I_fam"/>
    <property type="match status" value="1"/>
</dbReference>
<dbReference type="HOGENOM" id="CLU_007308_7_0_12"/>
<evidence type="ECO:0000256" key="20">
    <source>
        <dbReference type="PIRSR" id="PIRSR000732-3"/>
    </source>
</evidence>
<feature type="binding site" evidence="20">
    <location>
        <position position="445"/>
    </location>
    <ligand>
        <name>Mg(2+)</name>
        <dbReference type="ChEBI" id="CHEBI:18420"/>
    </ligand>
</feature>
<dbReference type="RefSeq" id="WP_002684619.1">
    <property type="nucleotide sequence ID" value="NZ_CM001795.1"/>
</dbReference>
<keyword evidence="13 17" id="KW-0479">Metal-binding</keyword>
<evidence type="ECO:0000256" key="13">
    <source>
        <dbReference type="ARBA" id="ARBA00022723"/>
    </source>
</evidence>
<dbReference type="InterPro" id="IPR024692">
    <property type="entry name" value="PTS_EI"/>
</dbReference>
<dbReference type="InterPro" id="IPR000121">
    <property type="entry name" value="PEP_util_C"/>
</dbReference>
<feature type="coiled-coil region" evidence="21">
    <location>
        <begin position="245"/>
        <end position="272"/>
    </location>
</feature>
<comment type="cofactor">
    <cofactor evidence="2 17 20">
        <name>Mg(2+)</name>
        <dbReference type="ChEBI" id="CHEBI:18420"/>
    </cofactor>
</comment>
<dbReference type="SUPFAM" id="SSF52009">
    <property type="entry name" value="Phosphohistidine domain"/>
    <property type="match status" value="1"/>
</dbReference>
<evidence type="ECO:0000256" key="8">
    <source>
        <dbReference type="ARBA" id="ARBA00022448"/>
    </source>
</evidence>
<evidence type="ECO:0000256" key="7">
    <source>
        <dbReference type="ARBA" id="ARBA00016544"/>
    </source>
</evidence>
<comment type="catalytic activity">
    <reaction evidence="1 17">
        <text>L-histidyl-[protein] + phosphoenolpyruvate = N(pros)-phospho-L-histidyl-[protein] + pyruvate</text>
        <dbReference type="Rhea" id="RHEA:23880"/>
        <dbReference type="Rhea" id="RHEA-COMP:9745"/>
        <dbReference type="Rhea" id="RHEA-COMP:9746"/>
        <dbReference type="ChEBI" id="CHEBI:15361"/>
        <dbReference type="ChEBI" id="CHEBI:29979"/>
        <dbReference type="ChEBI" id="CHEBI:58702"/>
        <dbReference type="ChEBI" id="CHEBI:64837"/>
        <dbReference type="EC" id="2.7.3.9"/>
    </reaction>
</comment>
<dbReference type="GO" id="GO:0009401">
    <property type="term" value="P:phosphoenolpyruvate-dependent sugar phosphotransferase system"/>
    <property type="evidence" value="ECO:0007669"/>
    <property type="project" value="UniProtKB-KW"/>
</dbReference>
<evidence type="ECO:0000256" key="14">
    <source>
        <dbReference type="ARBA" id="ARBA00022777"/>
    </source>
</evidence>
<evidence type="ECO:0000256" key="10">
    <source>
        <dbReference type="ARBA" id="ARBA00022597"/>
    </source>
</evidence>
<evidence type="ECO:0000259" key="24">
    <source>
        <dbReference type="Pfam" id="PF05524"/>
    </source>
</evidence>
<evidence type="ECO:0000256" key="6">
    <source>
        <dbReference type="ARBA" id="ARBA00012232"/>
    </source>
</evidence>
<evidence type="ECO:0000256" key="5">
    <source>
        <dbReference type="ARBA" id="ARBA00007837"/>
    </source>
</evidence>
<evidence type="ECO:0000256" key="2">
    <source>
        <dbReference type="ARBA" id="ARBA00001946"/>
    </source>
</evidence>
<dbReference type="SUPFAM" id="SSF47831">
    <property type="entry name" value="Enzyme I of the PEP:sugar phosphotransferase system HPr-binding (sub)domain"/>
    <property type="match status" value="1"/>
</dbReference>
<dbReference type="EC" id="2.7.3.9" evidence="6 17"/>
<dbReference type="InterPro" id="IPR023151">
    <property type="entry name" value="PEP_util_CS"/>
</dbReference>
<feature type="domain" description="PEP-utilising enzyme mobile" evidence="22">
    <location>
        <begin position="162"/>
        <end position="234"/>
    </location>
</feature>
<accession>A0A0E2E5L6</accession>
<feature type="binding site" evidence="19">
    <location>
        <begin position="468"/>
        <end position="469"/>
    </location>
    <ligand>
        <name>phosphoenolpyruvate</name>
        <dbReference type="ChEBI" id="CHEBI:58702"/>
    </ligand>
</feature>
<dbReference type="Gene3D" id="3.20.20.60">
    <property type="entry name" value="Phosphoenolpyruvate-binding domains"/>
    <property type="match status" value="1"/>
</dbReference>
<dbReference type="InterPro" id="IPR008279">
    <property type="entry name" value="PEP-util_enz_mobile_dom"/>
</dbReference>
<keyword evidence="11 17" id="KW-0808">Transferase</keyword>
<dbReference type="PANTHER" id="PTHR46244:SF3">
    <property type="entry name" value="PHOSPHOENOLPYRUVATE-PROTEIN PHOSPHOTRANSFERASE"/>
    <property type="match status" value="1"/>
</dbReference>
<dbReference type="GO" id="GO:0016301">
    <property type="term" value="F:kinase activity"/>
    <property type="evidence" value="ECO:0007669"/>
    <property type="project" value="UniProtKB-KW"/>
</dbReference>
<comment type="function">
    <text evidence="3 17">General (non sugar-specific) component of the phosphoenolpyruvate-dependent sugar phosphotransferase system (sugar PTS). This major carbohydrate active-transport system catalyzes the phosphorylation of incoming sugar substrates concomitantly with their translocation across the cell membrane. Enzyme I transfers the phosphoryl group from phosphoenolpyruvate (PEP) to the phosphoryl carrier protein (HPr).</text>
</comment>
<dbReference type="Pfam" id="PF02896">
    <property type="entry name" value="PEP-utilizers_C"/>
    <property type="match status" value="1"/>
</dbReference>
<evidence type="ECO:0000256" key="1">
    <source>
        <dbReference type="ARBA" id="ARBA00000683"/>
    </source>
</evidence>
<dbReference type="InterPro" id="IPR006318">
    <property type="entry name" value="PTS_EI-like"/>
</dbReference>
<feature type="domain" description="PEP-utilising enzyme C-terminal" evidence="23">
    <location>
        <begin position="266"/>
        <end position="559"/>
    </location>
</feature>
<dbReference type="GO" id="GO:0046872">
    <property type="term" value="F:metal ion binding"/>
    <property type="evidence" value="ECO:0007669"/>
    <property type="project" value="UniProtKB-KW"/>
</dbReference>
<keyword evidence="21" id="KW-0175">Coiled coil</keyword>
<dbReference type="GO" id="GO:0005737">
    <property type="term" value="C:cytoplasm"/>
    <property type="evidence" value="ECO:0007669"/>
    <property type="project" value="UniProtKB-SubCell"/>
</dbReference>
<gene>
    <name evidence="25" type="ORF">HMPREF9726_01509</name>
</gene>
<dbReference type="PATRIC" id="fig|999432.5.peg.1564"/>